<gene>
    <name evidence="1" type="ORF">A4D02_11750</name>
</gene>
<protein>
    <submittedName>
        <fullName evidence="1">Uncharacterized protein</fullName>
    </submittedName>
</protein>
<comment type="caution">
    <text evidence="1">The sequence shown here is derived from an EMBL/GenBank/DDBJ whole genome shotgun (WGS) entry which is preliminary data.</text>
</comment>
<proteinExistence type="predicted"/>
<sequence>MRSLTAIICLTAFFALQYGKLVSYWHCRIASIYTSTPCDCVQQLLDTHKDTTHHSAVILKEKTEEVVLFHEQHTTWQPTETAASYERAYITFIPETHSPAIFQPPRL</sequence>
<keyword evidence="2" id="KW-1185">Reference proteome</keyword>
<name>A0ABX3NQU1_9BACT</name>
<dbReference type="EMBL" id="LWBO01000044">
    <property type="protein sequence ID" value="OQP42257.1"/>
    <property type="molecule type" value="Genomic_DNA"/>
</dbReference>
<dbReference type="Proteomes" id="UP000192277">
    <property type="component" value="Unassembled WGS sequence"/>
</dbReference>
<dbReference type="RefSeq" id="WP_081195986.1">
    <property type="nucleotide sequence ID" value="NZ_LWBO01000044.1"/>
</dbReference>
<evidence type="ECO:0000313" key="2">
    <source>
        <dbReference type="Proteomes" id="UP000192277"/>
    </source>
</evidence>
<evidence type="ECO:0000313" key="1">
    <source>
        <dbReference type="EMBL" id="OQP42257.1"/>
    </source>
</evidence>
<reference evidence="1 2" key="1">
    <citation type="submission" date="2016-04" db="EMBL/GenBank/DDBJ databases">
        <authorList>
            <person name="Chen L."/>
            <person name="Zhuang W."/>
            <person name="Wang G."/>
        </authorList>
    </citation>
    <scope>NUCLEOTIDE SEQUENCE [LARGE SCALE GENOMIC DNA]</scope>
    <source>
        <strain evidence="2">GR20</strain>
    </source>
</reference>
<accession>A0ABX3NQU1</accession>
<organism evidence="1 2">
    <name type="scientific">Niastella koreensis</name>
    <dbReference type="NCBI Taxonomy" id="354356"/>
    <lineage>
        <taxon>Bacteria</taxon>
        <taxon>Pseudomonadati</taxon>
        <taxon>Bacteroidota</taxon>
        <taxon>Chitinophagia</taxon>
        <taxon>Chitinophagales</taxon>
        <taxon>Chitinophagaceae</taxon>
        <taxon>Niastella</taxon>
    </lineage>
</organism>